<dbReference type="PROSITE" id="PS51012">
    <property type="entry name" value="ABC_TM2"/>
    <property type="match status" value="1"/>
</dbReference>
<dbReference type="GO" id="GO:0140359">
    <property type="term" value="F:ABC-type transporter activity"/>
    <property type="evidence" value="ECO:0007669"/>
    <property type="project" value="InterPro"/>
</dbReference>
<keyword evidence="3 5" id="KW-1133">Transmembrane helix</keyword>
<dbReference type="InterPro" id="IPR013525">
    <property type="entry name" value="ABC2_TM"/>
</dbReference>
<evidence type="ECO:0000256" key="1">
    <source>
        <dbReference type="ARBA" id="ARBA00004141"/>
    </source>
</evidence>
<name>X1GPN9_9ZZZZ</name>
<comment type="subcellular location">
    <subcellularLocation>
        <location evidence="1">Membrane</location>
        <topology evidence="1">Multi-pass membrane protein</topology>
    </subcellularLocation>
</comment>
<evidence type="ECO:0000313" key="7">
    <source>
        <dbReference type="EMBL" id="GAH59856.1"/>
    </source>
</evidence>
<dbReference type="PANTHER" id="PTHR43229:SF2">
    <property type="entry name" value="NODULATION PROTEIN J"/>
    <property type="match status" value="1"/>
</dbReference>
<evidence type="ECO:0000256" key="5">
    <source>
        <dbReference type="SAM" id="Phobius"/>
    </source>
</evidence>
<evidence type="ECO:0000259" key="6">
    <source>
        <dbReference type="PROSITE" id="PS51012"/>
    </source>
</evidence>
<gene>
    <name evidence="7" type="ORF">S03H2_36952</name>
</gene>
<keyword evidence="2 5" id="KW-0812">Transmembrane</keyword>
<dbReference type="InterPro" id="IPR051784">
    <property type="entry name" value="Nod_factor_ABC_transporter"/>
</dbReference>
<dbReference type="InterPro" id="IPR047817">
    <property type="entry name" value="ABC2_TM_bact-type"/>
</dbReference>
<dbReference type="PRINTS" id="PR00164">
    <property type="entry name" value="ABC2TRNSPORT"/>
</dbReference>
<evidence type="ECO:0000256" key="4">
    <source>
        <dbReference type="ARBA" id="ARBA00023136"/>
    </source>
</evidence>
<feature type="transmembrane region" description="Helical" evidence="5">
    <location>
        <begin position="181"/>
        <end position="203"/>
    </location>
</feature>
<evidence type="ECO:0000256" key="3">
    <source>
        <dbReference type="ARBA" id="ARBA00022989"/>
    </source>
</evidence>
<reference evidence="7" key="1">
    <citation type="journal article" date="2014" name="Front. Microbiol.">
        <title>High frequency of phylogenetically diverse reductive dehalogenase-homologous genes in deep subseafloor sedimentary metagenomes.</title>
        <authorList>
            <person name="Kawai M."/>
            <person name="Futagami T."/>
            <person name="Toyoda A."/>
            <person name="Takaki Y."/>
            <person name="Nishi S."/>
            <person name="Hori S."/>
            <person name="Arai W."/>
            <person name="Tsubouchi T."/>
            <person name="Morono Y."/>
            <person name="Uchiyama I."/>
            <person name="Ito T."/>
            <person name="Fujiyama A."/>
            <person name="Inagaki F."/>
            <person name="Takami H."/>
        </authorList>
    </citation>
    <scope>NUCLEOTIDE SEQUENCE</scope>
    <source>
        <strain evidence="7">Expedition CK06-06</strain>
    </source>
</reference>
<dbReference type="InterPro" id="IPR000412">
    <property type="entry name" value="ABC_2_transport"/>
</dbReference>
<feature type="transmembrane region" description="Helical" evidence="5">
    <location>
        <begin position="12"/>
        <end position="38"/>
    </location>
</feature>
<sequence>MTIPGMAGDVGYIRFLVPGIIGMSILFSSTFGGLSVLWDREFGFLKEIMVAPVSRVSIVLGRIAGGATTALIQAVLILGISYIMGFKIINISSIFLAIVFMILIAVTFLGLGLIFASKMRDMQGFSIVMNFVIFPLFFLSGALYPLENFPVWLRYISKLDPLTYGVDGLRAALIGVSSFSIFYNFIFMVIFSSVMILLGAYFFEKSESV</sequence>
<dbReference type="EMBL" id="BARU01022713">
    <property type="protein sequence ID" value="GAH59856.1"/>
    <property type="molecule type" value="Genomic_DNA"/>
</dbReference>
<feature type="transmembrane region" description="Helical" evidence="5">
    <location>
        <begin position="89"/>
        <end position="115"/>
    </location>
</feature>
<protein>
    <recommendedName>
        <fullName evidence="6">ABC transmembrane type-2 domain-containing protein</fullName>
    </recommendedName>
</protein>
<feature type="transmembrane region" description="Helical" evidence="5">
    <location>
        <begin position="59"/>
        <end position="83"/>
    </location>
</feature>
<evidence type="ECO:0000256" key="2">
    <source>
        <dbReference type="ARBA" id="ARBA00022692"/>
    </source>
</evidence>
<keyword evidence="4 5" id="KW-0472">Membrane</keyword>
<dbReference type="PANTHER" id="PTHR43229">
    <property type="entry name" value="NODULATION PROTEIN J"/>
    <property type="match status" value="1"/>
</dbReference>
<dbReference type="AlphaFoldDB" id="X1GPN9"/>
<feature type="domain" description="ABC transmembrane type-2" evidence="6">
    <location>
        <begin position="1"/>
        <end position="206"/>
    </location>
</feature>
<feature type="transmembrane region" description="Helical" evidence="5">
    <location>
        <begin position="127"/>
        <end position="146"/>
    </location>
</feature>
<proteinExistence type="predicted"/>
<comment type="caution">
    <text evidence="7">The sequence shown here is derived from an EMBL/GenBank/DDBJ whole genome shotgun (WGS) entry which is preliminary data.</text>
</comment>
<dbReference type="GO" id="GO:0043190">
    <property type="term" value="C:ATP-binding cassette (ABC) transporter complex"/>
    <property type="evidence" value="ECO:0007669"/>
    <property type="project" value="InterPro"/>
</dbReference>
<organism evidence="7">
    <name type="scientific">marine sediment metagenome</name>
    <dbReference type="NCBI Taxonomy" id="412755"/>
    <lineage>
        <taxon>unclassified sequences</taxon>
        <taxon>metagenomes</taxon>
        <taxon>ecological metagenomes</taxon>
    </lineage>
</organism>
<dbReference type="Pfam" id="PF01061">
    <property type="entry name" value="ABC2_membrane"/>
    <property type="match status" value="1"/>
</dbReference>
<accession>X1GPN9</accession>